<dbReference type="InterPro" id="IPR045646">
    <property type="entry name" value="DUF6402"/>
</dbReference>
<organism evidence="2 3">
    <name type="scientific">Succinivibrio dextrinosolvens</name>
    <dbReference type="NCBI Taxonomy" id="83771"/>
    <lineage>
        <taxon>Bacteria</taxon>
        <taxon>Pseudomonadati</taxon>
        <taxon>Pseudomonadota</taxon>
        <taxon>Gammaproteobacteria</taxon>
        <taxon>Aeromonadales</taxon>
        <taxon>Succinivibrionaceae</taxon>
        <taxon>Succinivibrio</taxon>
    </lineage>
</organism>
<dbReference type="OrthoDB" id="9807902at2"/>
<dbReference type="CDD" id="cd14737">
    <property type="entry name" value="PAAR_1"/>
    <property type="match status" value="1"/>
</dbReference>
<dbReference type="RefSeq" id="WP_074837950.1">
    <property type="nucleotide sequence ID" value="NZ_CP047056.1"/>
</dbReference>
<feature type="region of interest" description="Disordered" evidence="1">
    <location>
        <begin position="1"/>
        <end position="21"/>
    </location>
</feature>
<reference evidence="2 3" key="1">
    <citation type="submission" date="2016-10" db="EMBL/GenBank/DDBJ databases">
        <authorList>
            <person name="Varghese N."/>
            <person name="Submissions S."/>
        </authorList>
    </citation>
    <scope>NUCLEOTIDE SEQUENCE [LARGE SCALE GENOMIC DNA]</scope>
    <source>
        <strain evidence="2 3">22B</strain>
    </source>
</reference>
<dbReference type="EMBL" id="FOSF01000001">
    <property type="protein sequence ID" value="SFJ74094.1"/>
    <property type="molecule type" value="Genomic_DNA"/>
</dbReference>
<proteinExistence type="predicted"/>
<protein>
    <submittedName>
        <fullName evidence="2">Zn-binding Pro-Ala-Ala-Arg (PAAR) domain-containing protein, incolved in TypeVI secretion</fullName>
    </submittedName>
</protein>
<name>A0A662Z5V2_9GAMM</name>
<gene>
    <name evidence="2" type="ORF">SAMN04487865_1001109</name>
</gene>
<evidence type="ECO:0000256" key="1">
    <source>
        <dbReference type="SAM" id="MobiDB-lite"/>
    </source>
</evidence>
<sequence>MPAVTRVGDNNTGHDDCPPIALASGSPDVFTNGISTGRVGDPYNPHGCPAHVPHVGNIASGAPHVFINGKACGRVGDPVTCGGSVAAGSPNVYVGNWGGPVGENEIQAEVVKTTLWNSAQDTTDNPDKTILSLPEIARNMANKSESVLDEIGWKYLAKMFDRWLSNHNGELDTKEPAFIIDYDWLISYEGIRYFHDDLEQSAFNEAAQNYFSTQIKKYFKDQTEFDCRESYESNAPIYCNSRTIEDGVRYNYFTAEGVYVCLAAFMLYALPKGKIQNLSSNQYRVTIEEVYLCAFDSFNFEGDQDYLFWSYKDKDFSKLSVFNDNYRYLKNEHFRAFKRTYNRGKDFYVKTNLHKVVNFTPVTFEIELN</sequence>
<dbReference type="InterPro" id="IPR008727">
    <property type="entry name" value="PAAR_motif"/>
</dbReference>
<dbReference type="Gene3D" id="2.60.200.60">
    <property type="match status" value="1"/>
</dbReference>
<accession>A0A662Z5V2</accession>
<dbReference type="Pfam" id="PF19940">
    <property type="entry name" value="DUF6402"/>
    <property type="match status" value="1"/>
</dbReference>
<evidence type="ECO:0000313" key="2">
    <source>
        <dbReference type="EMBL" id="SFJ74094.1"/>
    </source>
</evidence>
<dbReference type="Pfam" id="PF05488">
    <property type="entry name" value="PAAR_motif"/>
    <property type="match status" value="1"/>
</dbReference>
<evidence type="ECO:0000313" key="3">
    <source>
        <dbReference type="Proteomes" id="UP000243374"/>
    </source>
</evidence>
<dbReference type="Proteomes" id="UP000243374">
    <property type="component" value="Unassembled WGS sequence"/>
</dbReference>
<dbReference type="AlphaFoldDB" id="A0A662Z5V2"/>
<keyword evidence="3" id="KW-1185">Reference proteome</keyword>